<sequence length="140" mass="14777">MADDPTPDSPFPLASGTSLDQTLGIQYVEVSGDRVVATMPVGPRVHQPMGVLHGGASVVLAESVASVGATSAALPEKVAMGMEINANHLRSVREGLLRATATPLHNGRTTAVWEVRIEDERERLVCVSRVTLALVAADKR</sequence>
<dbReference type="RefSeq" id="WP_094550217.1">
    <property type="nucleotide sequence ID" value="NZ_MQWB01000001.1"/>
</dbReference>
<dbReference type="InterPro" id="IPR029069">
    <property type="entry name" value="HotDog_dom_sf"/>
</dbReference>
<dbReference type="InterPro" id="IPR006683">
    <property type="entry name" value="Thioestr_dom"/>
</dbReference>
<dbReference type="OrthoDB" id="9798208at2"/>
<dbReference type="FunCoup" id="A0A259U2D8">
    <property type="interactions" value="196"/>
</dbReference>
<feature type="domain" description="Thioesterase" evidence="3">
    <location>
        <begin position="49"/>
        <end position="126"/>
    </location>
</feature>
<protein>
    <recommendedName>
        <fullName evidence="3">Thioesterase domain-containing protein</fullName>
    </recommendedName>
</protein>
<dbReference type="Gene3D" id="3.10.129.10">
    <property type="entry name" value="Hotdog Thioesterase"/>
    <property type="match status" value="1"/>
</dbReference>
<accession>A0A259U2D8</accession>
<evidence type="ECO:0000313" key="5">
    <source>
        <dbReference type="Proteomes" id="UP000216446"/>
    </source>
</evidence>
<dbReference type="GO" id="GO:0005829">
    <property type="term" value="C:cytosol"/>
    <property type="evidence" value="ECO:0007669"/>
    <property type="project" value="TreeGrafter"/>
</dbReference>
<evidence type="ECO:0000256" key="1">
    <source>
        <dbReference type="ARBA" id="ARBA00008324"/>
    </source>
</evidence>
<dbReference type="Pfam" id="PF03061">
    <property type="entry name" value="4HBT"/>
    <property type="match status" value="1"/>
</dbReference>
<comment type="similarity">
    <text evidence="1">Belongs to the thioesterase PaaI family.</text>
</comment>
<proteinExistence type="inferred from homology"/>
<reference evidence="4 5" key="1">
    <citation type="submission" date="2016-11" db="EMBL/GenBank/DDBJ databases">
        <title>Study of marine rhodopsin-containing bacteria.</title>
        <authorList>
            <person name="Yoshizawa S."/>
            <person name="Kumagai Y."/>
            <person name="Kogure K."/>
        </authorList>
    </citation>
    <scope>NUCLEOTIDE SEQUENCE [LARGE SCALE GENOMIC DNA]</scope>
    <source>
        <strain evidence="4 5">SG-29</strain>
    </source>
</reference>
<gene>
    <name evidence="4" type="ORF">BSZ36_14640</name>
</gene>
<dbReference type="GO" id="GO:0061522">
    <property type="term" value="F:1,4-dihydroxy-2-naphthoyl-CoA thioesterase activity"/>
    <property type="evidence" value="ECO:0007669"/>
    <property type="project" value="TreeGrafter"/>
</dbReference>
<dbReference type="SUPFAM" id="SSF54637">
    <property type="entry name" value="Thioesterase/thiol ester dehydrase-isomerase"/>
    <property type="match status" value="1"/>
</dbReference>
<organism evidence="4 5">
    <name type="scientific">Rubricoccus marinus</name>
    <dbReference type="NCBI Taxonomy" id="716817"/>
    <lineage>
        <taxon>Bacteria</taxon>
        <taxon>Pseudomonadati</taxon>
        <taxon>Rhodothermota</taxon>
        <taxon>Rhodothermia</taxon>
        <taxon>Rhodothermales</taxon>
        <taxon>Rubricoccaceae</taxon>
        <taxon>Rubricoccus</taxon>
    </lineage>
</organism>
<comment type="caution">
    <text evidence="4">The sequence shown here is derived from an EMBL/GenBank/DDBJ whole genome shotgun (WGS) entry which is preliminary data.</text>
</comment>
<name>A0A259U2D8_9BACT</name>
<dbReference type="Proteomes" id="UP000216446">
    <property type="component" value="Unassembled WGS sequence"/>
</dbReference>
<dbReference type="CDD" id="cd03443">
    <property type="entry name" value="PaaI_thioesterase"/>
    <property type="match status" value="1"/>
</dbReference>
<dbReference type="PANTHER" id="PTHR43240:SF5">
    <property type="entry name" value="1,4-DIHYDROXY-2-NAPHTHOYL-COA THIOESTERASE 1"/>
    <property type="match status" value="1"/>
</dbReference>
<dbReference type="AlphaFoldDB" id="A0A259U2D8"/>
<evidence type="ECO:0000256" key="2">
    <source>
        <dbReference type="ARBA" id="ARBA00022801"/>
    </source>
</evidence>
<dbReference type="InParanoid" id="A0A259U2D8"/>
<dbReference type="InterPro" id="IPR003736">
    <property type="entry name" value="PAAI_dom"/>
</dbReference>
<dbReference type="NCBIfam" id="TIGR00369">
    <property type="entry name" value="unchar_dom_1"/>
    <property type="match status" value="1"/>
</dbReference>
<evidence type="ECO:0000259" key="3">
    <source>
        <dbReference type="Pfam" id="PF03061"/>
    </source>
</evidence>
<dbReference type="EMBL" id="MQWB01000001">
    <property type="protein sequence ID" value="OZC04110.1"/>
    <property type="molecule type" value="Genomic_DNA"/>
</dbReference>
<evidence type="ECO:0000313" key="4">
    <source>
        <dbReference type="EMBL" id="OZC04110.1"/>
    </source>
</evidence>
<dbReference type="PANTHER" id="PTHR43240">
    <property type="entry name" value="1,4-DIHYDROXY-2-NAPHTHOYL-COA THIOESTERASE 1"/>
    <property type="match status" value="1"/>
</dbReference>
<keyword evidence="5" id="KW-1185">Reference proteome</keyword>
<keyword evidence="2" id="KW-0378">Hydrolase</keyword>